<organism evidence="9 10">
    <name type="scientific">Pelotomaculum propionicicum</name>
    <dbReference type="NCBI Taxonomy" id="258475"/>
    <lineage>
        <taxon>Bacteria</taxon>
        <taxon>Bacillati</taxon>
        <taxon>Bacillota</taxon>
        <taxon>Clostridia</taxon>
        <taxon>Eubacteriales</taxon>
        <taxon>Desulfotomaculaceae</taxon>
        <taxon>Pelotomaculum</taxon>
    </lineage>
</organism>
<evidence type="ECO:0000313" key="9">
    <source>
        <dbReference type="EMBL" id="TEB09237.1"/>
    </source>
</evidence>
<reference evidence="9 10" key="1">
    <citation type="journal article" date="2018" name="Environ. Microbiol.">
        <title>Novel energy conservation strategies and behaviour of Pelotomaculum schinkii driving syntrophic propionate catabolism.</title>
        <authorList>
            <person name="Hidalgo-Ahumada C.A.P."/>
            <person name="Nobu M.K."/>
            <person name="Narihiro T."/>
            <person name="Tamaki H."/>
            <person name="Liu W.T."/>
            <person name="Kamagata Y."/>
            <person name="Stams A.J.M."/>
            <person name="Imachi H."/>
            <person name="Sousa D.Z."/>
        </authorList>
    </citation>
    <scope>NUCLEOTIDE SEQUENCE [LARGE SCALE GENOMIC DNA]</scope>
    <source>
        <strain evidence="9 10">MGP</strain>
    </source>
</reference>
<dbReference type="EMBL" id="QFFZ01000054">
    <property type="protein sequence ID" value="TEB09237.1"/>
    <property type="molecule type" value="Genomic_DNA"/>
</dbReference>
<dbReference type="CDD" id="cd06579">
    <property type="entry name" value="TM_PBP1_transp_AraH_like"/>
    <property type="match status" value="1"/>
</dbReference>
<feature type="transmembrane region" description="Helical" evidence="8">
    <location>
        <begin position="162"/>
        <end position="183"/>
    </location>
</feature>
<keyword evidence="3" id="KW-1003">Cell membrane</keyword>
<dbReference type="RefSeq" id="WP_134215290.1">
    <property type="nucleotide sequence ID" value="NZ_QFFZ01000054.1"/>
</dbReference>
<dbReference type="InterPro" id="IPR001851">
    <property type="entry name" value="ABC_transp_permease"/>
</dbReference>
<protein>
    <submittedName>
        <fullName evidence="9">Ribose import permease protein RbsC</fullName>
    </submittedName>
</protein>
<accession>A0A4Y7RLR1</accession>
<evidence type="ECO:0000256" key="3">
    <source>
        <dbReference type="ARBA" id="ARBA00022475"/>
    </source>
</evidence>
<keyword evidence="2" id="KW-0813">Transport</keyword>
<comment type="caution">
    <text evidence="9">The sequence shown here is derived from an EMBL/GenBank/DDBJ whole genome shotgun (WGS) entry which is preliminary data.</text>
</comment>
<feature type="transmembrane region" description="Helical" evidence="8">
    <location>
        <begin position="293"/>
        <end position="312"/>
    </location>
</feature>
<comment type="subcellular location">
    <subcellularLocation>
        <location evidence="1">Cell membrane</location>
        <topology evidence="1">Multi-pass membrane protein</topology>
    </subcellularLocation>
</comment>
<dbReference type="Pfam" id="PF02653">
    <property type="entry name" value="BPD_transp_2"/>
    <property type="match status" value="1"/>
</dbReference>
<feature type="transmembrane region" description="Helical" evidence="8">
    <location>
        <begin position="216"/>
        <end position="235"/>
    </location>
</feature>
<name>A0A4Y7RLR1_9FIRM</name>
<keyword evidence="4" id="KW-0997">Cell inner membrane</keyword>
<proteinExistence type="predicted"/>
<evidence type="ECO:0000256" key="2">
    <source>
        <dbReference type="ARBA" id="ARBA00022448"/>
    </source>
</evidence>
<dbReference type="AlphaFoldDB" id="A0A4Y7RLR1"/>
<dbReference type="GO" id="GO:0005886">
    <property type="term" value="C:plasma membrane"/>
    <property type="evidence" value="ECO:0007669"/>
    <property type="project" value="UniProtKB-SubCell"/>
</dbReference>
<dbReference type="PROSITE" id="PS51257">
    <property type="entry name" value="PROKAR_LIPOPROTEIN"/>
    <property type="match status" value="1"/>
</dbReference>
<keyword evidence="7 8" id="KW-0472">Membrane</keyword>
<feature type="transmembrane region" description="Helical" evidence="8">
    <location>
        <begin position="94"/>
        <end position="115"/>
    </location>
</feature>
<evidence type="ECO:0000256" key="5">
    <source>
        <dbReference type="ARBA" id="ARBA00022692"/>
    </source>
</evidence>
<feature type="transmembrane region" description="Helical" evidence="8">
    <location>
        <begin position="55"/>
        <end position="87"/>
    </location>
</feature>
<keyword evidence="10" id="KW-1185">Reference proteome</keyword>
<evidence type="ECO:0000256" key="7">
    <source>
        <dbReference type="ARBA" id="ARBA00023136"/>
    </source>
</evidence>
<evidence type="ECO:0000256" key="4">
    <source>
        <dbReference type="ARBA" id="ARBA00022519"/>
    </source>
</evidence>
<sequence>MRENALKHFLTKNFAQLLLTLVLLILCIVLACKTSYFFTWANCYNILDQSSVDIILALGMVFVISSGGIDLSIGSTMAFSGIIMAFAMKSGIPVWGSLALGLPVGILMGACSGLLISGLSLSPLVITLGFMSIGRGMALILTKSSPIFGFPNSFKFLGSGQIGPINSPILMAAILVAISSVLLNTTKWGYYALALGGNDEAVRRAGVSVWKYRTSIYIFCGLMAAIAGMITVARLNSADPLAGWMVETDAIAAVVLGGASLSGGKGSILGTVLACLVLGTLDNGLILLAIPSYYQKLLCGIIIILALISTELRSRKEPKSIS</sequence>
<dbReference type="Proteomes" id="UP000297597">
    <property type="component" value="Unassembled WGS sequence"/>
</dbReference>
<dbReference type="OrthoDB" id="9813906at2"/>
<evidence type="ECO:0000256" key="1">
    <source>
        <dbReference type="ARBA" id="ARBA00004651"/>
    </source>
</evidence>
<gene>
    <name evidence="9" type="primary">rbsC</name>
    <name evidence="9" type="ORF">Pmgp_03276</name>
</gene>
<feature type="transmembrane region" description="Helical" evidence="8">
    <location>
        <begin position="121"/>
        <end position="141"/>
    </location>
</feature>
<evidence type="ECO:0000256" key="8">
    <source>
        <dbReference type="SAM" id="Phobius"/>
    </source>
</evidence>
<keyword evidence="5 8" id="KW-0812">Transmembrane</keyword>
<dbReference type="GO" id="GO:0022857">
    <property type="term" value="F:transmembrane transporter activity"/>
    <property type="evidence" value="ECO:0007669"/>
    <property type="project" value="InterPro"/>
</dbReference>
<dbReference type="PANTHER" id="PTHR32196">
    <property type="entry name" value="ABC TRANSPORTER PERMEASE PROTEIN YPHD-RELATED-RELATED"/>
    <property type="match status" value="1"/>
</dbReference>
<evidence type="ECO:0000256" key="6">
    <source>
        <dbReference type="ARBA" id="ARBA00022989"/>
    </source>
</evidence>
<dbReference type="PANTHER" id="PTHR32196:SF21">
    <property type="entry name" value="ABC TRANSPORTER PERMEASE PROTEIN YPHD-RELATED"/>
    <property type="match status" value="1"/>
</dbReference>
<evidence type="ECO:0000313" key="10">
    <source>
        <dbReference type="Proteomes" id="UP000297597"/>
    </source>
</evidence>
<keyword evidence="6 8" id="KW-1133">Transmembrane helix</keyword>